<sequence>MSYKRNELGLLEGVKYEYSEDGSINWRAMVDPKHLYPNKGWFETRNQPMPYSVEGLEDNQLLIKLSGIKELAKLRGFDGVRYEVIKCEKDHVAVKCRIHWIPNFESGTYYSLKQGDDDYFNSRVSFEDIANATTDNTSSFAQKFLETIAANRAFVRCVRNFLNVHIVGADEIDSSNGTPPAVAQANNKEKFSPLNVLMDKTGLSH</sequence>
<name>A0A383BI04_9ZZZZ</name>
<organism evidence="1">
    <name type="scientific">marine metagenome</name>
    <dbReference type="NCBI Taxonomy" id="408172"/>
    <lineage>
        <taxon>unclassified sequences</taxon>
        <taxon>metagenomes</taxon>
        <taxon>ecological metagenomes</taxon>
    </lineage>
</organism>
<dbReference type="AlphaFoldDB" id="A0A383BI04"/>
<reference evidence="1" key="1">
    <citation type="submission" date="2018-05" db="EMBL/GenBank/DDBJ databases">
        <authorList>
            <person name="Lanie J.A."/>
            <person name="Ng W.-L."/>
            <person name="Kazmierczak K.M."/>
            <person name="Andrzejewski T.M."/>
            <person name="Davidsen T.M."/>
            <person name="Wayne K.J."/>
            <person name="Tettelin H."/>
            <person name="Glass J.I."/>
            <person name="Rusch D."/>
            <person name="Podicherti R."/>
            <person name="Tsui H.-C.T."/>
            <person name="Winkler M.E."/>
        </authorList>
    </citation>
    <scope>NUCLEOTIDE SEQUENCE</scope>
</reference>
<accession>A0A383BI04</accession>
<dbReference type="EMBL" id="UINC01200573">
    <property type="protein sequence ID" value="SVE19519.1"/>
    <property type="molecule type" value="Genomic_DNA"/>
</dbReference>
<protein>
    <submittedName>
        <fullName evidence="1">Uncharacterized protein</fullName>
    </submittedName>
</protein>
<evidence type="ECO:0000313" key="1">
    <source>
        <dbReference type="EMBL" id="SVE19519.1"/>
    </source>
</evidence>
<gene>
    <name evidence="1" type="ORF">METZ01_LOCUS472373</name>
</gene>
<proteinExistence type="predicted"/>
<feature type="non-terminal residue" evidence="1">
    <location>
        <position position="205"/>
    </location>
</feature>